<accession>A0A7J5DYM7</accession>
<sequence length="175" mass="19162">MDLPEHDAQGAMPSARRDRSVVVDGWFASHADSGTPGPHLRLRASDFEELVIRTDQVPMLCALLTAVAERIDAQWAVDGQQYADEVVRRSPDPQDPEVERAAALARLRFVASVGERADEVLALIRAADSTDEAVDSVAALLDADPADVLVRLARFNLLGLTRPATERRWQLIDGE</sequence>
<reference evidence="1 2" key="1">
    <citation type="submission" date="2019-09" db="EMBL/GenBank/DDBJ databases">
        <title>Pimelobacter sp. isolated from Paulinella.</title>
        <authorList>
            <person name="Jeong S.E."/>
        </authorList>
    </citation>
    <scope>NUCLEOTIDE SEQUENCE [LARGE SCALE GENOMIC DNA]</scope>
    <source>
        <strain evidence="1 2">Pch-N</strain>
    </source>
</reference>
<comment type="caution">
    <text evidence="1">The sequence shown here is derived from an EMBL/GenBank/DDBJ whole genome shotgun (WGS) entry which is preliminary data.</text>
</comment>
<evidence type="ECO:0000313" key="2">
    <source>
        <dbReference type="Proteomes" id="UP000449906"/>
    </source>
</evidence>
<name>A0A7J5DYM7_NOCSI</name>
<proteinExistence type="predicted"/>
<gene>
    <name evidence="1" type="ORF">F9L07_04030</name>
</gene>
<protein>
    <submittedName>
        <fullName evidence="1">Uncharacterized protein</fullName>
    </submittedName>
</protein>
<dbReference type="EMBL" id="WBVM01000001">
    <property type="protein sequence ID" value="KAB2811105.1"/>
    <property type="molecule type" value="Genomic_DNA"/>
</dbReference>
<dbReference type="RefSeq" id="WP_151578654.1">
    <property type="nucleotide sequence ID" value="NZ_WBVM01000001.1"/>
</dbReference>
<dbReference type="Proteomes" id="UP000449906">
    <property type="component" value="Unassembled WGS sequence"/>
</dbReference>
<dbReference type="AlphaFoldDB" id="A0A7J5DYM7"/>
<evidence type="ECO:0000313" key="1">
    <source>
        <dbReference type="EMBL" id="KAB2811105.1"/>
    </source>
</evidence>
<organism evidence="1 2">
    <name type="scientific">Nocardioides simplex</name>
    <name type="common">Arthrobacter simplex</name>
    <dbReference type="NCBI Taxonomy" id="2045"/>
    <lineage>
        <taxon>Bacteria</taxon>
        <taxon>Bacillati</taxon>
        <taxon>Actinomycetota</taxon>
        <taxon>Actinomycetes</taxon>
        <taxon>Propionibacteriales</taxon>
        <taxon>Nocardioidaceae</taxon>
        <taxon>Pimelobacter</taxon>
    </lineage>
</organism>